<evidence type="ECO:0000313" key="1">
    <source>
        <dbReference type="EMBL" id="KAG9472046.1"/>
    </source>
</evidence>
<comment type="caution">
    <text evidence="1">The sequence shown here is derived from an EMBL/GenBank/DDBJ whole genome shotgun (WGS) entry which is preliminary data.</text>
</comment>
<protein>
    <submittedName>
        <fullName evidence="1">Uncharacterized protein</fullName>
    </submittedName>
</protein>
<gene>
    <name evidence="1" type="ORF">GDO78_021522</name>
</gene>
<proteinExistence type="predicted"/>
<evidence type="ECO:0000313" key="2">
    <source>
        <dbReference type="Proteomes" id="UP000770717"/>
    </source>
</evidence>
<organism evidence="1 2">
    <name type="scientific">Eleutherodactylus coqui</name>
    <name type="common">Puerto Rican coqui</name>
    <dbReference type="NCBI Taxonomy" id="57060"/>
    <lineage>
        <taxon>Eukaryota</taxon>
        <taxon>Metazoa</taxon>
        <taxon>Chordata</taxon>
        <taxon>Craniata</taxon>
        <taxon>Vertebrata</taxon>
        <taxon>Euteleostomi</taxon>
        <taxon>Amphibia</taxon>
        <taxon>Batrachia</taxon>
        <taxon>Anura</taxon>
        <taxon>Neobatrachia</taxon>
        <taxon>Hyloidea</taxon>
        <taxon>Eleutherodactylidae</taxon>
        <taxon>Eleutherodactylinae</taxon>
        <taxon>Eleutherodactylus</taxon>
        <taxon>Eleutherodactylus</taxon>
    </lineage>
</organism>
<dbReference type="EMBL" id="WNTK01000078">
    <property type="protein sequence ID" value="KAG9472046.1"/>
    <property type="molecule type" value="Genomic_DNA"/>
</dbReference>
<keyword evidence="2" id="KW-1185">Reference proteome</keyword>
<sequence length="70" mass="7312">MTCEGCPGASTYRVPIGYTWPQSGQSQSSSSAATSPWPVLGLHPLLAIRFQNILSVCGAAINLVCNCAKT</sequence>
<accession>A0A8J6ENG5</accession>
<reference evidence="1" key="1">
    <citation type="thesis" date="2020" institute="ProQuest LLC" country="789 East Eisenhower Parkway, Ann Arbor, MI, USA">
        <title>Comparative Genomics and Chromosome Evolution.</title>
        <authorList>
            <person name="Mudd A.B."/>
        </authorList>
    </citation>
    <scope>NUCLEOTIDE SEQUENCE</scope>
    <source>
        <strain evidence="1">HN-11 Male</strain>
        <tissue evidence="1">Kidney and liver</tissue>
    </source>
</reference>
<dbReference type="Proteomes" id="UP000770717">
    <property type="component" value="Unassembled WGS sequence"/>
</dbReference>
<dbReference type="AlphaFoldDB" id="A0A8J6ENG5"/>
<name>A0A8J6ENG5_ELECQ</name>